<accession>A0A7M1RRX1</accession>
<name>A0A7M1RRX1_9CAUD</name>
<proteinExistence type="predicted"/>
<organism evidence="1 2">
    <name type="scientific">uncultured phage cr4_1</name>
    <dbReference type="NCBI Taxonomy" id="2772084"/>
    <lineage>
        <taxon>Viruses</taxon>
        <taxon>Duplodnaviria</taxon>
        <taxon>Heunggongvirae</taxon>
        <taxon>Uroviricota</taxon>
        <taxon>Caudoviricetes</taxon>
        <taxon>Crassvirales</taxon>
        <taxon>Suoliviridae</taxon>
        <taxon>Loutivirinae</taxon>
        <taxon>Buorbuivirus</taxon>
        <taxon>Buorbuivirus hominis</taxon>
    </lineage>
</organism>
<dbReference type="GeneID" id="65131053"/>
<dbReference type="EMBL" id="MT774400">
    <property type="protein sequence ID" value="QOR57123.1"/>
    <property type="molecule type" value="Genomic_DNA"/>
</dbReference>
<keyword evidence="2" id="KW-1185">Reference proteome</keyword>
<dbReference type="Proteomes" id="UP000593850">
    <property type="component" value="Segment"/>
</dbReference>
<evidence type="ECO:0000313" key="2">
    <source>
        <dbReference type="Proteomes" id="UP000593850"/>
    </source>
</evidence>
<protein>
    <submittedName>
        <fullName evidence="1">Uncharacterized protein</fullName>
    </submittedName>
</protein>
<dbReference type="RefSeq" id="YP_010112575.1">
    <property type="nucleotide sequence ID" value="NC_055893.1"/>
</dbReference>
<dbReference type="KEGG" id="vg:65131053"/>
<evidence type="ECO:0000313" key="1">
    <source>
        <dbReference type="EMBL" id="QOR57123.1"/>
    </source>
</evidence>
<sequence>MDNKVSAPVVSALVGNQSVASQVLARYRATAKEYGRYFGEQIYTVVATNPDLKWKEDVLNDKNTLRKEVNIFVVKAIDILDVKFIAKDLDGEPKIMLNPDDNDPNLVFQLVKPEFSKADRKSVAECIERIGKKGSRPMFFAAEELSMLNEMLAIHNRGVLNFYEELSRKYLKLSETVRDMMDQSARMELEYQRQCGVVSDESEVTLQVNLEESAE</sequence>
<reference evidence="1 2" key="1">
    <citation type="submission" date="2020-07" db="EMBL/GenBank/DDBJ databases">
        <title>Taxonomic proposal: Crassvirales, a new order of highly abundant and diverse bacterial viruses.</title>
        <authorList>
            <person name="Shkoporov A.N."/>
            <person name="Stockdale S.R."/>
            <person name="Guerin E."/>
            <person name="Ross R.P."/>
            <person name="Hill C."/>
        </authorList>
    </citation>
    <scope>NUCLEOTIDE SEQUENCE [LARGE SCALE GENOMIC DNA]</scope>
</reference>